<evidence type="ECO:0000256" key="8">
    <source>
        <dbReference type="ARBA" id="ARBA00049244"/>
    </source>
</evidence>
<evidence type="ECO:0000256" key="1">
    <source>
        <dbReference type="ARBA" id="ARBA00005755"/>
    </source>
</evidence>
<accession>A0A8S3TQJ8</accession>
<comment type="catalytic activity">
    <reaction evidence="8">
        <text>DNA(n) + a 2'-deoxyribonucleoside 5'-triphosphate = DNA(n+1) + diphosphate</text>
        <dbReference type="Rhea" id="RHEA:22508"/>
        <dbReference type="Rhea" id="RHEA-COMP:17339"/>
        <dbReference type="Rhea" id="RHEA-COMP:17340"/>
        <dbReference type="ChEBI" id="CHEBI:33019"/>
        <dbReference type="ChEBI" id="CHEBI:61560"/>
        <dbReference type="ChEBI" id="CHEBI:173112"/>
        <dbReference type="EC" id="2.7.7.7"/>
    </reaction>
</comment>
<dbReference type="AlphaFoldDB" id="A0A8S3TQJ8"/>
<dbReference type="SUPFAM" id="SSF53098">
    <property type="entry name" value="Ribonuclease H-like"/>
    <property type="match status" value="1"/>
</dbReference>
<keyword evidence="6" id="KW-0239">DNA-directed DNA polymerase</keyword>
<dbReference type="OrthoDB" id="6143337at2759"/>
<sequence length="308" mass="35854">MHLAKGLDLTLLDFLNFIGMRLSQIPECFGLHELAKGYFPHYFNKSENQNYRGPYHIERDYGVEYMSSDEISKFRKWYASKKGDIFDFQTEIYTYCVSDVDILKRSCLKFRKLMMEVTSVQIPNDEGEMITQKTGIDPLDYVTASACQAIYRDIFLEEEYETILLDKRNDRVLNCHTKFENNRTLFQIPGGEWVCKETLDSDKYSFITTIFRKSPIAMVPSQGYVSKNNFSKISIQWLEWKNELARRHGRPIAIQHALNGNGEHKVPGTNYRLDGCSIRGTKKIAYEFLGRCRFHGCPSCFAQDRKKG</sequence>
<dbReference type="InterPro" id="IPR004868">
    <property type="entry name" value="DNA-dir_DNA_pol_B_mt/vir"/>
</dbReference>
<comment type="caution">
    <text evidence="10">The sequence shown here is derived from an EMBL/GenBank/DDBJ whole genome shotgun (WGS) entry which is preliminary data.</text>
</comment>
<comment type="similarity">
    <text evidence="1">Belongs to the DNA polymerase type-B family.</text>
</comment>
<dbReference type="Pfam" id="PF03175">
    <property type="entry name" value="DNA_pol_B_2"/>
    <property type="match status" value="1"/>
</dbReference>
<dbReference type="GO" id="GO:0000166">
    <property type="term" value="F:nucleotide binding"/>
    <property type="evidence" value="ECO:0007669"/>
    <property type="project" value="InterPro"/>
</dbReference>
<evidence type="ECO:0000313" key="11">
    <source>
        <dbReference type="Proteomes" id="UP000683360"/>
    </source>
</evidence>
<dbReference type="EC" id="2.7.7.7" evidence="2"/>
<evidence type="ECO:0000256" key="3">
    <source>
        <dbReference type="ARBA" id="ARBA00022679"/>
    </source>
</evidence>
<evidence type="ECO:0000256" key="7">
    <source>
        <dbReference type="ARBA" id="ARBA00023125"/>
    </source>
</evidence>
<evidence type="ECO:0000256" key="4">
    <source>
        <dbReference type="ARBA" id="ARBA00022695"/>
    </source>
</evidence>
<name>A0A8S3TQJ8_MYTED</name>
<dbReference type="InterPro" id="IPR012337">
    <property type="entry name" value="RNaseH-like_sf"/>
</dbReference>
<gene>
    <name evidence="10" type="ORF">MEDL_45364</name>
</gene>
<keyword evidence="3" id="KW-0808">Transferase</keyword>
<evidence type="ECO:0000313" key="10">
    <source>
        <dbReference type="EMBL" id="CAG2232633.1"/>
    </source>
</evidence>
<keyword evidence="11" id="KW-1185">Reference proteome</keyword>
<proteinExistence type="inferred from homology"/>
<evidence type="ECO:0000256" key="6">
    <source>
        <dbReference type="ARBA" id="ARBA00022932"/>
    </source>
</evidence>
<keyword evidence="4" id="KW-0548">Nucleotidyltransferase</keyword>
<evidence type="ECO:0000259" key="9">
    <source>
        <dbReference type="Pfam" id="PF03175"/>
    </source>
</evidence>
<evidence type="ECO:0000256" key="5">
    <source>
        <dbReference type="ARBA" id="ARBA00022705"/>
    </source>
</evidence>
<organism evidence="10 11">
    <name type="scientific">Mytilus edulis</name>
    <name type="common">Blue mussel</name>
    <dbReference type="NCBI Taxonomy" id="6550"/>
    <lineage>
        <taxon>Eukaryota</taxon>
        <taxon>Metazoa</taxon>
        <taxon>Spiralia</taxon>
        <taxon>Lophotrochozoa</taxon>
        <taxon>Mollusca</taxon>
        <taxon>Bivalvia</taxon>
        <taxon>Autobranchia</taxon>
        <taxon>Pteriomorphia</taxon>
        <taxon>Mytilida</taxon>
        <taxon>Mytiloidea</taxon>
        <taxon>Mytilidae</taxon>
        <taxon>Mytilinae</taxon>
        <taxon>Mytilus</taxon>
    </lineage>
</organism>
<keyword evidence="7" id="KW-0238">DNA-binding</keyword>
<dbReference type="PANTHER" id="PTHR33568">
    <property type="entry name" value="DNA POLYMERASE"/>
    <property type="match status" value="1"/>
</dbReference>
<dbReference type="GO" id="GO:0006260">
    <property type="term" value="P:DNA replication"/>
    <property type="evidence" value="ECO:0007669"/>
    <property type="project" value="UniProtKB-KW"/>
</dbReference>
<reference evidence="10" key="1">
    <citation type="submission" date="2021-03" db="EMBL/GenBank/DDBJ databases">
        <authorList>
            <person name="Bekaert M."/>
        </authorList>
    </citation>
    <scope>NUCLEOTIDE SEQUENCE</scope>
</reference>
<dbReference type="GO" id="GO:0003677">
    <property type="term" value="F:DNA binding"/>
    <property type="evidence" value="ECO:0007669"/>
    <property type="project" value="UniProtKB-KW"/>
</dbReference>
<keyword evidence="5" id="KW-0235">DNA replication</keyword>
<feature type="domain" description="DNA-directed DNA polymerase family B mitochondria/virus" evidence="9">
    <location>
        <begin position="7"/>
        <end position="164"/>
    </location>
</feature>
<evidence type="ECO:0000256" key="2">
    <source>
        <dbReference type="ARBA" id="ARBA00012417"/>
    </source>
</evidence>
<dbReference type="EMBL" id="CAJPWZ010002187">
    <property type="protein sequence ID" value="CAG2232633.1"/>
    <property type="molecule type" value="Genomic_DNA"/>
</dbReference>
<dbReference type="Proteomes" id="UP000683360">
    <property type="component" value="Unassembled WGS sequence"/>
</dbReference>
<dbReference type="GO" id="GO:0003887">
    <property type="term" value="F:DNA-directed DNA polymerase activity"/>
    <property type="evidence" value="ECO:0007669"/>
    <property type="project" value="UniProtKB-KW"/>
</dbReference>
<protein>
    <recommendedName>
        <fullName evidence="2">DNA-directed DNA polymerase</fullName>
        <ecNumber evidence="2">2.7.7.7</ecNumber>
    </recommendedName>
</protein>
<dbReference type="PANTHER" id="PTHR33568:SF3">
    <property type="entry name" value="DNA-DIRECTED DNA POLYMERASE"/>
    <property type="match status" value="1"/>
</dbReference>